<keyword evidence="1" id="KW-0472">Membrane</keyword>
<organism evidence="2 3">
    <name type="scientific">Cellulomonas chengniuliangii</name>
    <dbReference type="NCBI Taxonomy" id="2968084"/>
    <lineage>
        <taxon>Bacteria</taxon>
        <taxon>Bacillati</taxon>
        <taxon>Actinomycetota</taxon>
        <taxon>Actinomycetes</taxon>
        <taxon>Micrococcales</taxon>
        <taxon>Cellulomonadaceae</taxon>
        <taxon>Cellulomonas</taxon>
    </lineage>
</organism>
<feature type="transmembrane region" description="Helical" evidence="1">
    <location>
        <begin position="15"/>
        <end position="35"/>
    </location>
</feature>
<keyword evidence="1" id="KW-0812">Transmembrane</keyword>
<reference evidence="2 3" key="1">
    <citation type="submission" date="2022-07" db="EMBL/GenBank/DDBJ databases">
        <title>Novel species in genus cellulomonas.</title>
        <authorList>
            <person name="Ye L."/>
        </authorList>
    </citation>
    <scope>NUCLEOTIDE SEQUENCE [LARGE SCALE GENOMIC DNA]</scope>
    <source>
        <strain evidence="3">zg-Y338</strain>
    </source>
</reference>
<dbReference type="EMBL" id="CP101988">
    <property type="protein sequence ID" value="UUI74932.1"/>
    <property type="molecule type" value="Genomic_DNA"/>
</dbReference>
<dbReference type="Proteomes" id="UP001316189">
    <property type="component" value="Chromosome"/>
</dbReference>
<feature type="transmembrane region" description="Helical" evidence="1">
    <location>
        <begin position="47"/>
        <end position="66"/>
    </location>
</feature>
<sequence length="145" mass="14599">MPTTDATARPARSRAIAMAAVGSTAALLAGVALALDRWAPGNMGRGFAIGALIGAALACVALGRAWRRPERATTGDRLFAGAADERDEAVATRAFAVLGAAALPMTFAAAIAIALGAPADATVFFLIVGQVAAGWVAFASTARRF</sequence>
<dbReference type="RefSeq" id="WP_227570197.1">
    <property type="nucleotide sequence ID" value="NZ_CP101988.1"/>
</dbReference>
<keyword evidence="1" id="KW-1133">Transmembrane helix</keyword>
<name>A0ABY5L0A3_9CELL</name>
<evidence type="ECO:0000313" key="3">
    <source>
        <dbReference type="Proteomes" id="UP001316189"/>
    </source>
</evidence>
<evidence type="ECO:0000256" key="1">
    <source>
        <dbReference type="SAM" id="Phobius"/>
    </source>
</evidence>
<feature type="transmembrane region" description="Helical" evidence="1">
    <location>
        <begin position="123"/>
        <end position="142"/>
    </location>
</feature>
<protein>
    <submittedName>
        <fullName evidence="2">Uncharacterized protein</fullName>
    </submittedName>
</protein>
<feature type="transmembrane region" description="Helical" evidence="1">
    <location>
        <begin position="95"/>
        <end position="117"/>
    </location>
</feature>
<accession>A0ABY5L0A3</accession>
<evidence type="ECO:0000313" key="2">
    <source>
        <dbReference type="EMBL" id="UUI74932.1"/>
    </source>
</evidence>
<keyword evidence="3" id="KW-1185">Reference proteome</keyword>
<gene>
    <name evidence="2" type="ORF">NP064_14280</name>
</gene>
<proteinExistence type="predicted"/>